<evidence type="ECO:0000313" key="1">
    <source>
        <dbReference type="EMBL" id="QIG68156.1"/>
    </source>
</evidence>
<sequence length="55" mass="6430">MISREDALWGLQHELDEHDKRKDLTAEFFEIRADLVRKIHALKKSLAEDLDPDNG</sequence>
<keyword evidence="2" id="KW-1185">Reference proteome</keyword>
<reference evidence="1" key="1">
    <citation type="submission" date="2020-01" db="EMBL/GenBank/DDBJ databases">
        <title>Patterns of diversity and host range of bacteriophage communities associated with bean-nodulatin bacteria.</title>
        <authorList>
            <person name="Vann Cauwenberghe J."/>
            <person name="Santamaria R.I."/>
            <person name="Bustos P."/>
            <person name="Juarez S."/>
            <person name="Gonzalez V."/>
        </authorList>
    </citation>
    <scope>NUCLEOTIDE SEQUENCE</scope>
</reference>
<gene>
    <name evidence="1" type="ORF">EVB55_221</name>
</gene>
<organism evidence="1 2">
    <name type="scientific">Rhizobium phage RHph_Y68</name>
    <dbReference type="NCBI Taxonomy" id="2509787"/>
    <lineage>
        <taxon>Viruses</taxon>
        <taxon>Duplodnaviria</taxon>
        <taxon>Heunggongvirae</taxon>
        <taxon>Uroviricota</taxon>
        <taxon>Caudoviricetes</taxon>
        <taxon>Pootjesviridae</taxon>
        <taxon>Staniewskivirinae</taxon>
        <taxon>Trinifflemingvirus</taxon>
        <taxon>Trinifflemingvirus Y68</taxon>
    </lineage>
</organism>
<protein>
    <submittedName>
        <fullName evidence="1">Uncharacterized protein</fullName>
    </submittedName>
</protein>
<proteinExistence type="predicted"/>
<accession>A0A7S5QYA9</accession>
<dbReference type="Proteomes" id="UP000605518">
    <property type="component" value="Segment"/>
</dbReference>
<dbReference type="EMBL" id="MN988486">
    <property type="protein sequence ID" value="QIG68156.1"/>
    <property type="molecule type" value="Genomic_DNA"/>
</dbReference>
<evidence type="ECO:0000313" key="2">
    <source>
        <dbReference type="Proteomes" id="UP000605518"/>
    </source>
</evidence>
<name>A0A7S5QYA9_9CAUD</name>